<gene>
    <name evidence="2" type="ORF">KC19_4G145100</name>
</gene>
<dbReference type="AlphaFoldDB" id="A0A8T0ICB5"/>
<feature type="transmembrane region" description="Helical" evidence="1">
    <location>
        <begin position="272"/>
        <end position="295"/>
    </location>
</feature>
<keyword evidence="1" id="KW-1133">Transmembrane helix</keyword>
<feature type="transmembrane region" description="Helical" evidence="1">
    <location>
        <begin position="233"/>
        <end position="252"/>
    </location>
</feature>
<dbReference type="PANTHER" id="PTHR33133">
    <property type="entry name" value="OS08G0107100 PROTEIN-RELATED"/>
    <property type="match status" value="1"/>
</dbReference>
<feature type="transmembrane region" description="Helical" evidence="1">
    <location>
        <begin position="185"/>
        <end position="212"/>
    </location>
</feature>
<feature type="transmembrane region" description="Helical" evidence="1">
    <location>
        <begin position="86"/>
        <end position="110"/>
    </location>
</feature>
<name>A0A8T0ICB5_CERPU</name>
<accession>A0A8T0ICB5</accession>
<keyword evidence="3" id="KW-1185">Reference proteome</keyword>
<keyword evidence="1" id="KW-0812">Transmembrane</keyword>
<reference evidence="2" key="1">
    <citation type="submission" date="2020-06" db="EMBL/GenBank/DDBJ databases">
        <title>WGS assembly of Ceratodon purpureus strain R40.</title>
        <authorList>
            <person name="Carey S.B."/>
            <person name="Jenkins J."/>
            <person name="Shu S."/>
            <person name="Lovell J.T."/>
            <person name="Sreedasyam A."/>
            <person name="Maumus F."/>
            <person name="Tiley G.P."/>
            <person name="Fernandez-Pozo N."/>
            <person name="Barry K."/>
            <person name="Chen C."/>
            <person name="Wang M."/>
            <person name="Lipzen A."/>
            <person name="Daum C."/>
            <person name="Saski C.A."/>
            <person name="Payton A.C."/>
            <person name="Mcbreen J.C."/>
            <person name="Conrad R.E."/>
            <person name="Kollar L.M."/>
            <person name="Olsson S."/>
            <person name="Huttunen S."/>
            <person name="Landis J.B."/>
            <person name="Wickett N.J."/>
            <person name="Johnson M.G."/>
            <person name="Rensing S.A."/>
            <person name="Grimwood J."/>
            <person name="Schmutz J."/>
            <person name="Mcdaniel S.F."/>
        </authorList>
    </citation>
    <scope>NUCLEOTIDE SEQUENCE</scope>
    <source>
        <strain evidence="2">R40</strain>
    </source>
</reference>
<organism evidence="2 3">
    <name type="scientific">Ceratodon purpureus</name>
    <name type="common">Fire moss</name>
    <name type="synonym">Dicranum purpureum</name>
    <dbReference type="NCBI Taxonomy" id="3225"/>
    <lineage>
        <taxon>Eukaryota</taxon>
        <taxon>Viridiplantae</taxon>
        <taxon>Streptophyta</taxon>
        <taxon>Embryophyta</taxon>
        <taxon>Bryophyta</taxon>
        <taxon>Bryophytina</taxon>
        <taxon>Bryopsida</taxon>
        <taxon>Dicranidae</taxon>
        <taxon>Pseudoditrichales</taxon>
        <taxon>Ditrichaceae</taxon>
        <taxon>Ceratodon</taxon>
    </lineage>
</organism>
<evidence type="ECO:0000313" key="3">
    <source>
        <dbReference type="Proteomes" id="UP000822688"/>
    </source>
</evidence>
<feature type="transmembrane region" description="Helical" evidence="1">
    <location>
        <begin position="142"/>
        <end position="165"/>
    </location>
</feature>
<dbReference type="EMBL" id="CM026424">
    <property type="protein sequence ID" value="KAG0580078.1"/>
    <property type="molecule type" value="Genomic_DNA"/>
</dbReference>
<evidence type="ECO:0000256" key="1">
    <source>
        <dbReference type="SAM" id="Phobius"/>
    </source>
</evidence>
<sequence length="331" mass="36386">MAMLPESMERWGVVGICKEAALLLRKHIRLFLPFYLAFLLPGSLLSSFSNVFLVAVPHPYTSFIKAAYTTAQQGGEVDADGQPSLILLQTLSLLAVILFSLAGAAFAYIVEYVYSDADTASDDDSITKKICKLLPHALFRNLVTYLWMFLALLLLSFACVLYAFILNAIVTAIRGGPSGPTPAFFLYMAVPYVISTLMVSTIFALAQLISVLEPKKYGRAALKQSTKYARGREATIFCILILSMAIGLSIGYYPTRTISTGVTLWKKIIQTIIISIFSSVVSAYFGTVQVVMYFVCKSNSEAVLPEFQHRSNVPAAENPYSQPLLHENAKP</sequence>
<protein>
    <submittedName>
        <fullName evidence="2">Uncharacterized protein</fullName>
    </submittedName>
</protein>
<feature type="transmembrane region" description="Helical" evidence="1">
    <location>
        <begin position="34"/>
        <end position="56"/>
    </location>
</feature>
<proteinExistence type="predicted"/>
<evidence type="ECO:0000313" key="2">
    <source>
        <dbReference type="EMBL" id="KAG0580078.1"/>
    </source>
</evidence>
<keyword evidence="1" id="KW-0472">Membrane</keyword>
<dbReference type="Proteomes" id="UP000822688">
    <property type="component" value="Chromosome 4"/>
</dbReference>
<dbReference type="PANTHER" id="PTHR33133:SF1">
    <property type="entry name" value="EXPRESSED PROTEIN-RELATED"/>
    <property type="match status" value="1"/>
</dbReference>
<comment type="caution">
    <text evidence="2">The sequence shown here is derived from an EMBL/GenBank/DDBJ whole genome shotgun (WGS) entry which is preliminary data.</text>
</comment>